<name>A0A1Y6HRE1_9XANT</name>
<feature type="compositionally biased region" description="Basic and acidic residues" evidence="1">
    <location>
        <begin position="101"/>
        <end position="111"/>
    </location>
</feature>
<reference evidence="2 3" key="1">
    <citation type="submission" date="2017-05" db="EMBL/GenBank/DDBJ databases">
        <authorList>
            <person name="Song R."/>
            <person name="Chenine A.L."/>
            <person name="Ruprecht R.M."/>
        </authorList>
    </citation>
    <scope>NUCLEOTIDE SEQUENCE [LARGE SCALE GENOMIC DNA]</scope>
    <source>
        <strain evidence="2">PD5205</strain>
        <plasmid evidence="3">ppd5205.21</plasmid>
    </source>
</reference>
<sequence length="182" mass="19868">MRNYTYEIDPRPAELGGGWRLRLLIDGQEEGGGVFPANAHADPAAGMAWWNGLDEGARRDWMKQAGDTGRAVDAYAVYLAREAHDDAMAEAEAWLVSVEQRPPEYRPRPADDGGSYRLMPDDRLLSPGASSDQGKPDPVVLPWPPEFDTGPRAMRSDGEPLTGVPEVDLDDPTAPEDLGNAR</sequence>
<protein>
    <submittedName>
        <fullName evidence="2">Uncharacterized protein</fullName>
    </submittedName>
</protein>
<feature type="region of interest" description="Disordered" evidence="1">
    <location>
        <begin position="100"/>
        <end position="182"/>
    </location>
</feature>
<dbReference type="RefSeq" id="WP_002804297.1">
    <property type="nucleotide sequence ID" value="NZ_CP016832.1"/>
</dbReference>
<gene>
    <name evidence="2" type="ORF">PD5205_04128</name>
</gene>
<evidence type="ECO:0000313" key="3">
    <source>
        <dbReference type="Proteomes" id="UP000195953"/>
    </source>
</evidence>
<dbReference type="Proteomes" id="UP000195953">
    <property type="component" value="Plasmid pPD5205-21"/>
</dbReference>
<evidence type="ECO:0000313" key="2">
    <source>
        <dbReference type="EMBL" id="SMR06069.1"/>
    </source>
</evidence>
<geneLocation type="plasmid" evidence="3">
    <name>ppd5205.21</name>
</geneLocation>
<dbReference type="KEGG" id="xfr:BER92_19525"/>
<evidence type="ECO:0000256" key="1">
    <source>
        <dbReference type="SAM" id="MobiDB-lite"/>
    </source>
</evidence>
<dbReference type="EMBL" id="LT853887">
    <property type="protein sequence ID" value="SMR06069.1"/>
    <property type="molecule type" value="Genomic_DNA"/>
</dbReference>
<proteinExistence type="predicted"/>
<dbReference type="AlphaFoldDB" id="A0A1Y6HRE1"/>
<organism evidence="2 3">
    <name type="scientific">Xanthomonas fragariae</name>
    <dbReference type="NCBI Taxonomy" id="48664"/>
    <lineage>
        <taxon>Bacteria</taxon>
        <taxon>Pseudomonadati</taxon>
        <taxon>Pseudomonadota</taxon>
        <taxon>Gammaproteobacteria</taxon>
        <taxon>Lysobacterales</taxon>
        <taxon>Lysobacteraceae</taxon>
        <taxon>Xanthomonas</taxon>
    </lineage>
</organism>
<accession>A0A1Y6HRE1</accession>